<feature type="transmembrane region" description="Helical" evidence="8">
    <location>
        <begin position="184"/>
        <end position="201"/>
    </location>
</feature>
<feature type="transmembrane region" description="Helical" evidence="8">
    <location>
        <begin position="208"/>
        <end position="226"/>
    </location>
</feature>
<evidence type="ECO:0000313" key="10">
    <source>
        <dbReference type="EMBL" id="MBW4543164.1"/>
    </source>
</evidence>
<feature type="transmembrane region" description="Helical" evidence="8">
    <location>
        <begin position="331"/>
        <end position="350"/>
    </location>
</feature>
<feature type="transmembrane region" description="Helical" evidence="8">
    <location>
        <begin position="306"/>
        <end position="325"/>
    </location>
</feature>
<feature type="transmembrane region" description="Helical" evidence="8">
    <location>
        <begin position="357"/>
        <end position="374"/>
    </location>
</feature>
<keyword evidence="5 8" id="KW-0812">Transmembrane</keyword>
<dbReference type="GO" id="GO:0005886">
    <property type="term" value="C:plasma membrane"/>
    <property type="evidence" value="ECO:0007669"/>
    <property type="project" value="UniProtKB-SubCell"/>
</dbReference>
<evidence type="ECO:0000259" key="9">
    <source>
        <dbReference type="Pfam" id="PF02366"/>
    </source>
</evidence>
<dbReference type="GO" id="GO:0006493">
    <property type="term" value="P:protein O-linked glycosylation"/>
    <property type="evidence" value="ECO:0007669"/>
    <property type="project" value="InterPro"/>
</dbReference>
<dbReference type="InterPro" id="IPR050297">
    <property type="entry name" value="LipidA_mod_glycosyltrf_83"/>
</dbReference>
<evidence type="ECO:0000256" key="8">
    <source>
        <dbReference type="SAM" id="Phobius"/>
    </source>
</evidence>
<reference evidence="10" key="2">
    <citation type="journal article" date="2022" name="Microbiol. Resour. Announc.">
        <title>Metagenome Sequencing to Explore Phylogenomics of Terrestrial Cyanobacteria.</title>
        <authorList>
            <person name="Ward R.D."/>
            <person name="Stajich J.E."/>
            <person name="Johansen J.R."/>
            <person name="Huntemann M."/>
            <person name="Clum A."/>
            <person name="Foster B."/>
            <person name="Foster B."/>
            <person name="Roux S."/>
            <person name="Palaniappan K."/>
            <person name="Varghese N."/>
            <person name="Mukherjee S."/>
            <person name="Reddy T.B.K."/>
            <person name="Daum C."/>
            <person name="Copeland A."/>
            <person name="Chen I.A."/>
            <person name="Ivanova N.N."/>
            <person name="Kyrpides N.C."/>
            <person name="Shapiro N."/>
            <person name="Eloe-Fadrosh E.A."/>
            <person name="Pietrasiak N."/>
        </authorList>
    </citation>
    <scope>NUCLEOTIDE SEQUENCE</scope>
    <source>
        <strain evidence="10">CPER-KK1</strain>
    </source>
</reference>
<evidence type="ECO:0000256" key="7">
    <source>
        <dbReference type="ARBA" id="ARBA00023136"/>
    </source>
</evidence>
<dbReference type="Proteomes" id="UP000753908">
    <property type="component" value="Unassembled WGS sequence"/>
</dbReference>
<dbReference type="Pfam" id="PF14559">
    <property type="entry name" value="TPR_19"/>
    <property type="match status" value="1"/>
</dbReference>
<evidence type="ECO:0000256" key="3">
    <source>
        <dbReference type="ARBA" id="ARBA00022676"/>
    </source>
</evidence>
<dbReference type="PANTHER" id="PTHR33908">
    <property type="entry name" value="MANNOSYLTRANSFERASE YKCB-RELATED"/>
    <property type="match status" value="1"/>
</dbReference>
<keyword evidence="3" id="KW-0328">Glycosyltransferase</keyword>
<keyword evidence="2" id="KW-1003">Cell membrane</keyword>
<dbReference type="InterPro" id="IPR011990">
    <property type="entry name" value="TPR-like_helical_dom_sf"/>
</dbReference>
<sequence>MILGAIWLVGALCDRLWLALDHSIPAWDPTNHLTGSLNYLNALQNAKWFSGEWWTSLWMLSSKYPPLTYIATAPFQQLFGTSPDQALLVNLLFSAVLLVSVYGIGKHLFSTQVGLWAAGLCVLLPRLYIIRLHYVLDYPLVALVAANFWGLTVWRDRKTPRQGWCWALAFGVCFGLAMMVKQTILFFLFVPLLWLFGTLLWQRAWGRILQLISAFLLSLFIFGPWYRTNWLFVFSVQQNSIVIPALKEGDPPLNTFAAWTYYWNDLPRAVTWPILLVPLVGLLLYWSRVFPSFRDGTNSTHNATSALRWLALFLVGSYLISSAIVNKDLRYIAPLLPILSVVLAYGLTLWPRRLWAVRWGTVGLAFLLMCLNLFRIGGVPGDYLVKALSPNSHSYPEQAQAWPHTQVIDEIIRTQPQLQATLGVLPKTSEINHNTFNYYGALQDFQVYGREVGVRKRYQAKDVRSLSWFLTKTGDEATRSEAQSLTVQSIEQSPDFQLQKNWTLPDRTILKLYHRTPAPIQVQPLQQPLTKVSLERVTVPQQAPPGMPVPVTYEWTGAWEQLRSGIVLLTWKSTSNQNPNSNQTRWLHDHGIAMGELYSGRSNPQQSPASFRVTEQIAMLPPTDIAPGTYTLEATYLNRETGENYPITVPAVTLNIATNTPALPAPELDLVTQLRTLATSLPKGREAIDPIFDEIGRINQYDPVQDYTKQAELALAYRLQQEPQNRDLAYALAFSRVLQEDTKGAIAALKQVVQLDSQNPFAHAYLAFVYLYEWRGKAAQEALQPALALNPNIPEIQALSGAAALLQGNIFKAWSVLQKLNL</sequence>
<feature type="domain" description="ArnT-like N-terminal" evidence="9">
    <location>
        <begin position="57"/>
        <end position="261"/>
    </location>
</feature>
<keyword evidence="7 8" id="KW-0472">Membrane</keyword>
<accession>A0A951U7S9</accession>
<evidence type="ECO:0000313" key="11">
    <source>
        <dbReference type="Proteomes" id="UP000753908"/>
    </source>
</evidence>
<dbReference type="PANTHER" id="PTHR33908:SF11">
    <property type="entry name" value="MEMBRANE PROTEIN"/>
    <property type="match status" value="1"/>
</dbReference>
<feature type="transmembrane region" description="Helical" evidence="8">
    <location>
        <begin position="86"/>
        <end position="104"/>
    </location>
</feature>
<dbReference type="InterPro" id="IPR003342">
    <property type="entry name" value="ArnT-like_N"/>
</dbReference>
<dbReference type="GO" id="GO:0016763">
    <property type="term" value="F:pentosyltransferase activity"/>
    <property type="evidence" value="ECO:0007669"/>
    <property type="project" value="TreeGrafter"/>
</dbReference>
<name>A0A951U7S9_9CYAN</name>
<evidence type="ECO:0000256" key="4">
    <source>
        <dbReference type="ARBA" id="ARBA00022679"/>
    </source>
</evidence>
<dbReference type="SUPFAM" id="SSF48452">
    <property type="entry name" value="TPR-like"/>
    <property type="match status" value="1"/>
</dbReference>
<dbReference type="EMBL" id="JAHHIF010000002">
    <property type="protein sequence ID" value="MBW4543164.1"/>
    <property type="molecule type" value="Genomic_DNA"/>
</dbReference>
<reference evidence="10" key="1">
    <citation type="submission" date="2021-05" db="EMBL/GenBank/DDBJ databases">
        <authorList>
            <person name="Pietrasiak N."/>
            <person name="Ward R."/>
            <person name="Stajich J.E."/>
            <person name="Kurbessoian T."/>
        </authorList>
    </citation>
    <scope>NUCLEOTIDE SEQUENCE</scope>
    <source>
        <strain evidence="10">CPER-KK1</strain>
    </source>
</reference>
<comment type="subcellular location">
    <subcellularLocation>
        <location evidence="1">Cell membrane</location>
        <topology evidence="1">Multi-pass membrane protein</topology>
    </subcellularLocation>
</comment>
<dbReference type="GO" id="GO:0000030">
    <property type="term" value="F:mannosyltransferase activity"/>
    <property type="evidence" value="ECO:0007669"/>
    <property type="project" value="InterPro"/>
</dbReference>
<evidence type="ECO:0000256" key="1">
    <source>
        <dbReference type="ARBA" id="ARBA00004651"/>
    </source>
</evidence>
<evidence type="ECO:0000256" key="2">
    <source>
        <dbReference type="ARBA" id="ARBA00022475"/>
    </source>
</evidence>
<feature type="transmembrane region" description="Helical" evidence="8">
    <location>
        <begin position="269"/>
        <end position="286"/>
    </location>
</feature>
<comment type="caution">
    <text evidence="10">The sequence shown here is derived from an EMBL/GenBank/DDBJ whole genome shotgun (WGS) entry which is preliminary data.</text>
</comment>
<dbReference type="Gene3D" id="1.25.40.10">
    <property type="entry name" value="Tetratricopeptide repeat domain"/>
    <property type="match status" value="1"/>
</dbReference>
<feature type="transmembrane region" description="Helical" evidence="8">
    <location>
        <begin position="161"/>
        <end position="178"/>
    </location>
</feature>
<dbReference type="AlphaFoldDB" id="A0A951U7S9"/>
<dbReference type="GO" id="GO:0009103">
    <property type="term" value="P:lipopolysaccharide biosynthetic process"/>
    <property type="evidence" value="ECO:0007669"/>
    <property type="project" value="UniProtKB-ARBA"/>
</dbReference>
<keyword evidence="6 8" id="KW-1133">Transmembrane helix</keyword>
<gene>
    <name evidence="10" type="ORF">KME25_01755</name>
</gene>
<dbReference type="Pfam" id="PF02366">
    <property type="entry name" value="PMT"/>
    <property type="match status" value="1"/>
</dbReference>
<evidence type="ECO:0000256" key="6">
    <source>
        <dbReference type="ARBA" id="ARBA00022989"/>
    </source>
</evidence>
<proteinExistence type="predicted"/>
<keyword evidence="4" id="KW-0808">Transferase</keyword>
<feature type="transmembrane region" description="Helical" evidence="8">
    <location>
        <begin position="136"/>
        <end position="154"/>
    </location>
</feature>
<protein>
    <submittedName>
        <fullName evidence="10">Phospholipid carrier-dependent glycosyltransferase</fullName>
    </submittedName>
</protein>
<evidence type="ECO:0000256" key="5">
    <source>
        <dbReference type="ARBA" id="ARBA00022692"/>
    </source>
</evidence>
<organism evidence="10 11">
    <name type="scientific">Symplocastrum torsivum CPER-KK1</name>
    <dbReference type="NCBI Taxonomy" id="450513"/>
    <lineage>
        <taxon>Bacteria</taxon>
        <taxon>Bacillati</taxon>
        <taxon>Cyanobacteriota</taxon>
        <taxon>Cyanophyceae</taxon>
        <taxon>Oscillatoriophycideae</taxon>
        <taxon>Oscillatoriales</taxon>
        <taxon>Microcoleaceae</taxon>
        <taxon>Symplocastrum</taxon>
    </lineage>
</organism>